<evidence type="ECO:0000256" key="1">
    <source>
        <dbReference type="SAM" id="MobiDB-lite"/>
    </source>
</evidence>
<proteinExistence type="predicted"/>
<dbReference type="EMBL" id="DQ149321">
    <property type="protein sequence ID" value="AAZ95001.1"/>
    <property type="molecule type" value="Genomic_DNA"/>
</dbReference>
<sequence>RRNPADPDKKQRSYISDYQERWPAKVINHDNGSNFTSKCCESSLAGGQGYPSRNLGIPSYPLSQG</sequence>
<organismHost>
    <name type="scientific">Homo sapiens</name>
    <name type="common">Human</name>
    <dbReference type="NCBI Taxonomy" id="9606"/>
</organismHost>
<organism evidence="2">
    <name type="scientific">Human immunodeficiency virus type 1</name>
    <name type="common">HIV-1</name>
    <dbReference type="NCBI Taxonomy" id="11676"/>
    <lineage>
        <taxon>Viruses</taxon>
        <taxon>Riboviria</taxon>
        <taxon>Pararnavirae</taxon>
        <taxon>Artverviricota</taxon>
        <taxon>Revtraviricetes</taxon>
        <taxon>Ortervirales</taxon>
        <taxon>Retroviridae</taxon>
        <taxon>Orthoretrovirinae</taxon>
        <taxon>Lentivirus</taxon>
        <taxon>Lentivirus humimdef1</taxon>
    </lineage>
</organism>
<feature type="non-terminal residue" evidence="2">
    <location>
        <position position="65"/>
    </location>
</feature>
<feature type="non-terminal residue" evidence="2">
    <location>
        <position position="1"/>
    </location>
</feature>
<dbReference type="InterPro" id="IPR012337">
    <property type="entry name" value="RNaseH-like_sf"/>
</dbReference>
<gene>
    <name evidence="2" type="primary">pol</name>
</gene>
<name>Q3S8G8_HV1</name>
<dbReference type="SUPFAM" id="SSF53098">
    <property type="entry name" value="Ribonuclease H-like"/>
    <property type="match status" value="1"/>
</dbReference>
<reference evidence="2" key="1">
    <citation type="submission" date="2005-07" db="EMBL/GenBank/DDBJ databases">
        <title>Genetic Diversity of HIV-1 in Northern Kenya.</title>
        <authorList>
            <person name="Khamadi S.A."/>
            <person name="Ochieng W."/>
            <person name="Lihana R.W."/>
            <person name="Kiptoo M.K."/>
            <person name="Kinyua J.G."/>
            <person name="Lagat N."/>
            <person name="Muriuki J."/>
            <person name="Mwangi J."/>
            <person name="Pelle R."/>
            <person name="Muigai A."/>
            <person name="Carter J."/>
            <person name="Yamada R."/>
            <person name="Mpoke S."/>
        </authorList>
    </citation>
    <scope>NUCLEOTIDE SEQUENCE</scope>
    <source>
        <strain evidence="2">MYDH038</strain>
    </source>
</reference>
<protein>
    <submittedName>
        <fullName evidence="2">Integrase</fullName>
    </submittedName>
</protein>
<accession>Q3S8G8</accession>
<evidence type="ECO:0000313" key="2">
    <source>
        <dbReference type="EMBL" id="AAZ95001.1"/>
    </source>
</evidence>
<feature type="region of interest" description="Disordered" evidence="1">
    <location>
        <begin position="43"/>
        <end position="65"/>
    </location>
</feature>